<feature type="transmembrane region" description="Helical" evidence="1">
    <location>
        <begin position="20"/>
        <end position="41"/>
    </location>
</feature>
<dbReference type="Proteomes" id="UP000001401">
    <property type="component" value="Chromosome"/>
</dbReference>
<dbReference type="HOGENOM" id="CLU_2822001_0_0_9"/>
<dbReference type="KEGG" id="bco:Bcell_2958"/>
<gene>
    <name evidence="2" type="ordered locus">Bcell_2958</name>
</gene>
<keyword evidence="3" id="KW-1185">Reference proteome</keyword>
<protein>
    <submittedName>
        <fullName evidence="2">Uncharacterized protein</fullName>
    </submittedName>
</protein>
<keyword evidence="1" id="KW-0812">Transmembrane</keyword>
<keyword evidence="1" id="KW-0472">Membrane</keyword>
<keyword evidence="1" id="KW-1133">Transmembrane helix</keyword>
<reference evidence="2" key="1">
    <citation type="submission" date="2010-12" db="EMBL/GenBank/DDBJ databases">
        <title>Complete sequence of Bacillus cellulosilyticus DSM 2522.</title>
        <authorList>
            <consortium name="US DOE Joint Genome Institute"/>
            <person name="Lucas S."/>
            <person name="Copeland A."/>
            <person name="Lapidus A."/>
            <person name="Cheng J.-F."/>
            <person name="Bruce D."/>
            <person name="Goodwin L."/>
            <person name="Pitluck S."/>
            <person name="Chertkov O."/>
            <person name="Detter J.C."/>
            <person name="Han C."/>
            <person name="Tapia R."/>
            <person name="Land M."/>
            <person name="Hauser L."/>
            <person name="Jeffries C."/>
            <person name="Kyrpides N."/>
            <person name="Ivanova N."/>
            <person name="Mikhailova N."/>
            <person name="Brumm P."/>
            <person name="Mead D."/>
            <person name="Woyke T."/>
        </authorList>
    </citation>
    <scope>NUCLEOTIDE SEQUENCE [LARGE SCALE GENOMIC DNA]</scope>
    <source>
        <strain evidence="2">DSM 2522</strain>
    </source>
</reference>
<evidence type="ECO:0000313" key="2">
    <source>
        <dbReference type="EMBL" id="ADU31209.1"/>
    </source>
</evidence>
<dbReference type="AlphaFoldDB" id="E6TXZ6"/>
<evidence type="ECO:0000256" key="1">
    <source>
        <dbReference type="SAM" id="Phobius"/>
    </source>
</evidence>
<evidence type="ECO:0000313" key="3">
    <source>
        <dbReference type="Proteomes" id="UP000001401"/>
    </source>
</evidence>
<dbReference type="EMBL" id="CP002394">
    <property type="protein sequence ID" value="ADU31209.1"/>
    <property type="molecule type" value="Genomic_DNA"/>
</dbReference>
<proteinExistence type="predicted"/>
<organism evidence="2 3">
    <name type="scientific">Evansella cellulosilytica (strain ATCC 21833 / DSM 2522 / FERM P-1141 / JCM 9156 / N-4)</name>
    <name type="common">Bacillus cellulosilyticus</name>
    <dbReference type="NCBI Taxonomy" id="649639"/>
    <lineage>
        <taxon>Bacteria</taxon>
        <taxon>Bacillati</taxon>
        <taxon>Bacillota</taxon>
        <taxon>Bacilli</taxon>
        <taxon>Bacillales</taxon>
        <taxon>Bacillaceae</taxon>
        <taxon>Evansella</taxon>
    </lineage>
</organism>
<name>E6TXZ6_EVAC2</name>
<sequence length="66" mass="7570">MISILFLQTDDAYVWTLDSVYLVFYLHTFTLLLNGLSTLFTSPLHSSMMERNLIARVEVRGYASGH</sequence>
<accession>E6TXZ6</accession>